<protein>
    <submittedName>
        <fullName evidence="1">Uncharacterized protein</fullName>
    </submittedName>
</protein>
<keyword evidence="2" id="KW-1185">Reference proteome</keyword>
<sequence length="99" mass="11738">MATIADAVRLAEVVNEIPHVENELRQRRRTVTALFFRHRFPANTNPAVVENHIRAMDPRTRFLESRLRMLLEAREDLIVRAITRGHPEARRLRRLFLVF</sequence>
<dbReference type="PANTHER" id="PTHR36344:SF1">
    <property type="entry name" value="RX N-TERMINAL DOMAIN-CONTAINING PROTEIN"/>
    <property type="match status" value="1"/>
</dbReference>
<name>A0AA38S2L9_9ASTR</name>
<proteinExistence type="predicted"/>
<organism evidence="1 2">
    <name type="scientific">Centaurea solstitialis</name>
    <name type="common">yellow star-thistle</name>
    <dbReference type="NCBI Taxonomy" id="347529"/>
    <lineage>
        <taxon>Eukaryota</taxon>
        <taxon>Viridiplantae</taxon>
        <taxon>Streptophyta</taxon>
        <taxon>Embryophyta</taxon>
        <taxon>Tracheophyta</taxon>
        <taxon>Spermatophyta</taxon>
        <taxon>Magnoliopsida</taxon>
        <taxon>eudicotyledons</taxon>
        <taxon>Gunneridae</taxon>
        <taxon>Pentapetalae</taxon>
        <taxon>asterids</taxon>
        <taxon>campanulids</taxon>
        <taxon>Asterales</taxon>
        <taxon>Asteraceae</taxon>
        <taxon>Carduoideae</taxon>
        <taxon>Cardueae</taxon>
        <taxon>Centaureinae</taxon>
        <taxon>Centaurea</taxon>
    </lineage>
</organism>
<dbReference type="EMBL" id="JARYMX010000829">
    <property type="protein sequence ID" value="KAJ9535080.1"/>
    <property type="molecule type" value="Genomic_DNA"/>
</dbReference>
<dbReference type="Proteomes" id="UP001172457">
    <property type="component" value="Unassembled WGS sequence"/>
</dbReference>
<evidence type="ECO:0000313" key="1">
    <source>
        <dbReference type="EMBL" id="KAJ9535080.1"/>
    </source>
</evidence>
<gene>
    <name evidence="1" type="ORF">OSB04_un001845</name>
</gene>
<reference evidence="1" key="1">
    <citation type="submission" date="2023-03" db="EMBL/GenBank/DDBJ databases">
        <title>Chromosome-scale reference genome and RAD-based genetic map of yellow starthistle (Centaurea solstitialis) reveal putative structural variation and QTLs associated with invader traits.</title>
        <authorList>
            <person name="Reatini B."/>
            <person name="Cang F.A."/>
            <person name="Jiang Q."/>
            <person name="Mckibben M.T.W."/>
            <person name="Barker M.S."/>
            <person name="Rieseberg L.H."/>
            <person name="Dlugosch K.M."/>
        </authorList>
    </citation>
    <scope>NUCLEOTIDE SEQUENCE</scope>
    <source>
        <strain evidence="1">CAN-66</strain>
        <tissue evidence="1">Leaf</tissue>
    </source>
</reference>
<dbReference type="AlphaFoldDB" id="A0AA38S2L9"/>
<accession>A0AA38S2L9</accession>
<comment type="caution">
    <text evidence="1">The sequence shown here is derived from an EMBL/GenBank/DDBJ whole genome shotgun (WGS) entry which is preliminary data.</text>
</comment>
<dbReference type="PANTHER" id="PTHR36344">
    <property type="entry name" value="RX N-TERMINAL DOMAIN-CONTAINING PROTEIN"/>
    <property type="match status" value="1"/>
</dbReference>
<evidence type="ECO:0000313" key="2">
    <source>
        <dbReference type="Proteomes" id="UP001172457"/>
    </source>
</evidence>